<reference evidence="1" key="1">
    <citation type="submission" date="2014-05" db="EMBL/GenBank/DDBJ databases">
        <title>The transcriptome of the halophilic microalga Tetraselmis sp. GSL018 isolated from the Great Salt Lake, Utah.</title>
        <authorList>
            <person name="Jinkerson R.E."/>
            <person name="D'Adamo S."/>
            <person name="Posewitz M.C."/>
        </authorList>
    </citation>
    <scope>NUCLEOTIDE SEQUENCE</scope>
    <source>
        <strain evidence="1">GSL018</strain>
    </source>
</reference>
<gene>
    <name evidence="1" type="ORF">TSPGSL018_12255</name>
</gene>
<accession>A0A061R8K2</accession>
<dbReference type="AlphaFoldDB" id="A0A061R8K2"/>
<organism evidence="1">
    <name type="scientific">Tetraselmis sp. GSL018</name>
    <dbReference type="NCBI Taxonomy" id="582737"/>
    <lineage>
        <taxon>Eukaryota</taxon>
        <taxon>Viridiplantae</taxon>
        <taxon>Chlorophyta</taxon>
        <taxon>core chlorophytes</taxon>
        <taxon>Chlorodendrophyceae</taxon>
        <taxon>Chlorodendrales</taxon>
        <taxon>Chlorodendraceae</taxon>
        <taxon>Tetraselmis</taxon>
    </lineage>
</organism>
<evidence type="ECO:0000313" key="1">
    <source>
        <dbReference type="EMBL" id="JAC67000.1"/>
    </source>
</evidence>
<name>A0A061R8K2_9CHLO</name>
<proteinExistence type="predicted"/>
<protein>
    <submittedName>
        <fullName evidence="1">Uncharacterized protein</fullName>
    </submittedName>
</protein>
<dbReference type="EMBL" id="GBEZ01019577">
    <property type="protein sequence ID" value="JAC67000.1"/>
    <property type="molecule type" value="Transcribed_RNA"/>
</dbReference>
<sequence>MTSEPRRTYCPVQSSWLRALFPDGVLQRLNRYPDEALWRQIMVSNPNWSFRVEYSAAVSGFTGLYQMGEEIRISLESLAQSSAEGIQPCQKQSLYFLTRLYVASLGFVIQGQLHDVEQLKKQLKLQFWYGADRDVSGGTSLLSKLGPLAEAVWGLHKELLHSVTNIALSPGDRTCDDIKPLAKCLRTCKELAVSVASLFCVDYQYHLRKSLSESEYWDYRRNRLASEKLEGFPEFRGMRLQILSCIFMSLPRQDRLARLRKVTRHLFPFSKTIFMCVSPFVYKRCFQKHLQVIRQSNQLHFRLRSGKVSCEQVGESSHRDRFHKQVEVGAR</sequence>